<accession>A0A1Y5IP76</accession>
<comment type="similarity">
    <text evidence="1">Belongs to the enoyl-CoA hydratase/isomerase family.</text>
</comment>
<sequence>MSIQVQDFPDGVREITIANATRGNALTMTMLVELASAFRSASSSAKCVVLKGCPKSKSFCTGIELASAEEVFSAPERGDGGDSSDPVSAMEACAVPIVGVAHGACVNAGFEILLACDALICSSDAKFVDTHAKIGIIPSWGLSVKLSRVIGSNAAKACSVFGEVIDAQRALTLGLAHRVTSTPKQAKEAACELARRTLVFPPGGASAVKNAIDDGLLIRDVRAEERRRAFAQYAQVARERFKAFKASRSKL</sequence>
<dbReference type="CDD" id="cd06558">
    <property type="entry name" value="crotonase-like"/>
    <property type="match status" value="1"/>
</dbReference>
<reference evidence="2" key="1">
    <citation type="submission" date="2017-04" db="EMBL/GenBank/DDBJ databases">
        <title>Population genomics of picophytoplankton unveils novel chromosome hypervariability.</title>
        <authorList>
            <consortium name="DOE Joint Genome Institute"/>
            <person name="Blanc-Mathieu R."/>
            <person name="Krasovec M."/>
            <person name="Hebrard M."/>
            <person name="Yau S."/>
            <person name="Desgranges E."/>
            <person name="Martin J."/>
            <person name="Schackwitz W."/>
            <person name="Kuo A."/>
            <person name="Salin G."/>
            <person name="Donnadieu C."/>
            <person name="Desdevises Y."/>
            <person name="Sanchez-Ferandin S."/>
            <person name="Moreau H."/>
            <person name="Rivals E."/>
            <person name="Grigoriev I.V."/>
            <person name="Grimsley N."/>
            <person name="Eyre-Walker A."/>
            <person name="Piganeau G."/>
        </authorList>
    </citation>
    <scope>NUCLEOTIDE SEQUENCE [LARGE SCALE GENOMIC DNA]</scope>
    <source>
        <strain evidence="2">RCC 1115</strain>
    </source>
</reference>
<dbReference type="eggNOG" id="KOG1680">
    <property type="taxonomic scope" value="Eukaryota"/>
</dbReference>
<name>A0A1Y5IP76_OSTTA</name>
<gene>
    <name evidence="2" type="ORF">BE221DRAFT_67158</name>
</gene>
<dbReference type="Pfam" id="PF00378">
    <property type="entry name" value="ECH_1"/>
    <property type="match status" value="1"/>
</dbReference>
<keyword evidence="2" id="KW-0413">Isomerase</keyword>
<protein>
    <submittedName>
        <fullName evidence="2">Enoyl-CoA hydratase/isomerase</fullName>
    </submittedName>
</protein>
<dbReference type="EMBL" id="KZ155772">
    <property type="protein sequence ID" value="OUS48775.1"/>
    <property type="molecule type" value="Genomic_DNA"/>
</dbReference>
<proteinExistence type="inferred from homology"/>
<organism evidence="2">
    <name type="scientific">Ostreococcus tauri</name>
    <name type="common">Marine green alga</name>
    <dbReference type="NCBI Taxonomy" id="70448"/>
    <lineage>
        <taxon>Eukaryota</taxon>
        <taxon>Viridiplantae</taxon>
        <taxon>Chlorophyta</taxon>
        <taxon>Mamiellophyceae</taxon>
        <taxon>Mamiellales</taxon>
        <taxon>Bathycoccaceae</taxon>
        <taxon>Ostreococcus</taxon>
    </lineage>
</organism>
<dbReference type="Proteomes" id="UP000195557">
    <property type="component" value="Unassembled WGS sequence"/>
</dbReference>
<dbReference type="InterPro" id="IPR029045">
    <property type="entry name" value="ClpP/crotonase-like_dom_sf"/>
</dbReference>
<dbReference type="PANTHER" id="PTHR43802">
    <property type="entry name" value="ENOYL-COA HYDRATASE"/>
    <property type="match status" value="1"/>
</dbReference>
<evidence type="ECO:0000313" key="2">
    <source>
        <dbReference type="EMBL" id="OUS48775.1"/>
    </source>
</evidence>
<dbReference type="AlphaFoldDB" id="A0A1Y5IP76"/>
<dbReference type="GO" id="GO:0016853">
    <property type="term" value="F:isomerase activity"/>
    <property type="evidence" value="ECO:0007669"/>
    <property type="project" value="UniProtKB-KW"/>
</dbReference>
<dbReference type="Gene3D" id="3.90.226.10">
    <property type="entry name" value="2-enoyl-CoA Hydratase, Chain A, domain 1"/>
    <property type="match status" value="1"/>
</dbReference>
<dbReference type="SUPFAM" id="SSF52096">
    <property type="entry name" value="ClpP/crotonase"/>
    <property type="match status" value="1"/>
</dbReference>
<evidence type="ECO:0000256" key="1">
    <source>
        <dbReference type="ARBA" id="ARBA00005254"/>
    </source>
</evidence>
<dbReference type="InterPro" id="IPR001753">
    <property type="entry name" value="Enoyl-CoA_hydra/iso"/>
</dbReference>
<dbReference type="PANTHER" id="PTHR43802:SF1">
    <property type="entry name" value="IP11341P-RELATED"/>
    <property type="match status" value="1"/>
</dbReference>